<gene>
    <name evidence="2" type="ORF">DY240_01490</name>
</gene>
<protein>
    <submittedName>
        <fullName evidence="2">Extracellular solute-binding protein</fullName>
    </submittedName>
</protein>
<name>A0A418KWS8_9ACTN</name>
<dbReference type="Proteomes" id="UP000284057">
    <property type="component" value="Unassembled WGS sequence"/>
</dbReference>
<dbReference type="OrthoDB" id="9766758at2"/>
<evidence type="ECO:0000313" key="2">
    <source>
        <dbReference type="EMBL" id="RIQ36700.1"/>
    </source>
</evidence>
<dbReference type="InterPro" id="IPR006059">
    <property type="entry name" value="SBP"/>
</dbReference>
<reference evidence="2 3" key="1">
    <citation type="submission" date="2018-09" db="EMBL/GenBank/DDBJ databases">
        <title>Isolation, diversity and antifungal activity of actinobacteria from wheat.</title>
        <authorList>
            <person name="Han C."/>
        </authorList>
    </citation>
    <scope>NUCLEOTIDE SEQUENCE [LARGE SCALE GENOMIC DNA]</scope>
    <source>
        <strain evidence="2 3">NEAU-YY265</strain>
    </source>
</reference>
<feature type="signal peptide" evidence="1">
    <location>
        <begin position="1"/>
        <end position="24"/>
    </location>
</feature>
<dbReference type="PANTHER" id="PTHR43649:SF14">
    <property type="entry name" value="BLR3389 PROTEIN"/>
    <property type="match status" value="1"/>
</dbReference>
<dbReference type="EMBL" id="QUAL01000016">
    <property type="protein sequence ID" value="RIQ36700.1"/>
    <property type="molecule type" value="Genomic_DNA"/>
</dbReference>
<dbReference type="AlphaFoldDB" id="A0A418KWS8"/>
<evidence type="ECO:0000313" key="3">
    <source>
        <dbReference type="Proteomes" id="UP000284057"/>
    </source>
</evidence>
<organism evidence="2 3">
    <name type="scientific">Jiangella rhizosphaerae</name>
    <dbReference type="NCBI Taxonomy" id="2293569"/>
    <lineage>
        <taxon>Bacteria</taxon>
        <taxon>Bacillati</taxon>
        <taxon>Actinomycetota</taxon>
        <taxon>Actinomycetes</taxon>
        <taxon>Jiangellales</taxon>
        <taxon>Jiangellaceae</taxon>
        <taxon>Jiangella</taxon>
    </lineage>
</organism>
<dbReference type="Pfam" id="PF01547">
    <property type="entry name" value="SBP_bac_1"/>
    <property type="match status" value="1"/>
</dbReference>
<evidence type="ECO:0000256" key="1">
    <source>
        <dbReference type="SAM" id="SignalP"/>
    </source>
</evidence>
<proteinExistence type="predicted"/>
<dbReference type="InterPro" id="IPR050490">
    <property type="entry name" value="Bact_solute-bd_prot1"/>
</dbReference>
<feature type="chain" id="PRO_5039005174" evidence="1">
    <location>
        <begin position="25"/>
        <end position="436"/>
    </location>
</feature>
<dbReference type="PANTHER" id="PTHR43649">
    <property type="entry name" value="ARABINOSE-BINDING PROTEIN-RELATED"/>
    <property type="match status" value="1"/>
</dbReference>
<keyword evidence="3" id="KW-1185">Reference proteome</keyword>
<accession>A0A418KWS8</accession>
<dbReference type="SUPFAM" id="SSF53850">
    <property type="entry name" value="Periplasmic binding protein-like II"/>
    <property type="match status" value="1"/>
</dbReference>
<comment type="caution">
    <text evidence="2">The sequence shown here is derived from an EMBL/GenBank/DDBJ whole genome shotgun (WGS) entry which is preliminary data.</text>
</comment>
<dbReference type="RefSeq" id="WP_119658206.1">
    <property type="nucleotide sequence ID" value="NZ_QUAL01000016.1"/>
</dbReference>
<dbReference type="Gene3D" id="3.40.190.10">
    <property type="entry name" value="Periplasmic binding protein-like II"/>
    <property type="match status" value="2"/>
</dbReference>
<keyword evidence="1" id="KW-0732">Signal</keyword>
<sequence length="436" mass="46527">MMAGWTARVAAAAVGTLLLTGCFAGSSDDDTTGSATEGGTVSLRLAHGWTGEVPQARAFEPAVERFQEEHPEIDLTVETAAGNEIKTLVSSDMAAGREPDVFLHWGTRDTSPYVEDGRLADLTDYLDENPEIRDRYEDGAFDSVTWDGRVYGLPIGAYAQVLLINKAVMDAAGVEPPADEADVLRAVEELVAADVIPLAVNGTAERYLFELFLARELGADGLDGVATGDAATRDAIVTAAAKVMELRSAGAFPEGAETLQTLQALELYNSGAAAMFYNETWTIGNLAESVIETTTLSTYPGEGVRTLAGAGYYVYISADAWEDENRREAALTLAEYLAGPEVNTDLVDISWYPSPMLADQLDVDTAALPPLVQDMLQTRTDAVASGEFADKLDEKLTAGAFESLTSLSERLFIGELTPEQFADELLAATAADPARL</sequence>